<keyword evidence="2" id="KW-0548">Nucleotidyltransferase</keyword>
<dbReference type="STRING" id="44933.SAMN05660971_03772"/>
<keyword evidence="2" id="KW-0808">Transferase</keyword>
<reference evidence="2 3" key="1">
    <citation type="submission" date="2016-11" db="EMBL/GenBank/DDBJ databases">
        <authorList>
            <person name="Jaros S."/>
            <person name="Januszkiewicz K."/>
            <person name="Wedrychowicz H."/>
        </authorList>
    </citation>
    <scope>NUCLEOTIDE SEQUENCE [LARGE SCALE GENOMIC DNA]</scope>
    <source>
        <strain evidence="2 3">DSM 4740</strain>
    </source>
</reference>
<sequence length="160" mass="17974">MQLFLGGTCAGKQDCVRQRFPDAQWQAVGEALFQTQNPARTQTLPDADRSRDRPLVVHGWLDWLAEQLGEQDNQALRRRWQEGLAYWADSTANESSGPGGLEVVLIVPEVGRGIVPVEPEQRRLRDLAGWLAQDAGRLSHRVWYVRHGLVMALKGPPVEE</sequence>
<evidence type="ECO:0000313" key="2">
    <source>
        <dbReference type="EMBL" id="SHM74990.1"/>
    </source>
</evidence>
<proteinExistence type="predicted"/>
<protein>
    <submittedName>
        <fullName evidence="2">Adenosylcobinamide kinase /adenosylcobinamide-phosphate guanylyltransferase</fullName>
    </submittedName>
</protein>
<dbReference type="InterPro" id="IPR003203">
    <property type="entry name" value="CobU/CobP"/>
</dbReference>
<dbReference type="OrthoDB" id="9788370at2"/>
<evidence type="ECO:0000313" key="3">
    <source>
        <dbReference type="Proteomes" id="UP000184123"/>
    </source>
</evidence>
<dbReference type="GO" id="GO:0043752">
    <property type="term" value="F:adenosylcobinamide kinase activity"/>
    <property type="evidence" value="ECO:0007669"/>
    <property type="project" value="InterPro"/>
</dbReference>
<name>A0A1M7LAL1_9GAMM</name>
<evidence type="ECO:0000313" key="1">
    <source>
        <dbReference type="EMBL" id="GEN25196.1"/>
    </source>
</evidence>
<dbReference type="GO" id="GO:0016779">
    <property type="term" value="F:nucleotidyltransferase activity"/>
    <property type="evidence" value="ECO:0007669"/>
    <property type="project" value="UniProtKB-KW"/>
</dbReference>
<dbReference type="Gene3D" id="3.40.50.300">
    <property type="entry name" value="P-loop containing nucleotide triphosphate hydrolases"/>
    <property type="match status" value="1"/>
</dbReference>
<keyword evidence="4" id="KW-1185">Reference proteome</keyword>
<dbReference type="GO" id="GO:0009236">
    <property type="term" value="P:cobalamin biosynthetic process"/>
    <property type="evidence" value="ECO:0007669"/>
    <property type="project" value="UniProtKB-UniPathway"/>
</dbReference>
<dbReference type="AlphaFoldDB" id="A0A1M7LAL1"/>
<gene>
    <name evidence="1" type="ORF">HCU01_31450</name>
    <name evidence="2" type="ORF">SAMN05660971_03772</name>
</gene>
<dbReference type="SUPFAM" id="SSF52540">
    <property type="entry name" value="P-loop containing nucleoside triphosphate hydrolases"/>
    <property type="match status" value="1"/>
</dbReference>
<dbReference type="RefSeq" id="WP_073436759.1">
    <property type="nucleotide sequence ID" value="NZ_BJXU01000129.1"/>
</dbReference>
<reference evidence="1 4" key="2">
    <citation type="submission" date="2019-07" db="EMBL/GenBank/DDBJ databases">
        <title>Whole genome shotgun sequence of Halomonas cupida NBRC 102219.</title>
        <authorList>
            <person name="Hosoyama A."/>
            <person name="Uohara A."/>
            <person name="Ohji S."/>
            <person name="Ichikawa N."/>
        </authorList>
    </citation>
    <scope>NUCLEOTIDE SEQUENCE [LARGE SCALE GENOMIC DNA]</scope>
    <source>
        <strain evidence="1 4">NBRC 102219</strain>
    </source>
</reference>
<dbReference type="Proteomes" id="UP000184123">
    <property type="component" value="Unassembled WGS sequence"/>
</dbReference>
<accession>A0A1M7LAL1</accession>
<dbReference type="Pfam" id="PF02283">
    <property type="entry name" value="CobU"/>
    <property type="match status" value="1"/>
</dbReference>
<keyword evidence="2" id="KW-0418">Kinase</keyword>
<organism evidence="2 3">
    <name type="scientific">Halomonas cupida</name>
    <dbReference type="NCBI Taxonomy" id="44933"/>
    <lineage>
        <taxon>Bacteria</taxon>
        <taxon>Pseudomonadati</taxon>
        <taxon>Pseudomonadota</taxon>
        <taxon>Gammaproteobacteria</taxon>
        <taxon>Oceanospirillales</taxon>
        <taxon>Halomonadaceae</taxon>
        <taxon>Halomonas</taxon>
    </lineage>
</organism>
<dbReference type="EMBL" id="FRCA01000012">
    <property type="protein sequence ID" value="SHM74990.1"/>
    <property type="molecule type" value="Genomic_DNA"/>
</dbReference>
<evidence type="ECO:0000313" key="4">
    <source>
        <dbReference type="Proteomes" id="UP000321726"/>
    </source>
</evidence>
<dbReference type="GO" id="GO:0000166">
    <property type="term" value="F:nucleotide binding"/>
    <property type="evidence" value="ECO:0007669"/>
    <property type="project" value="InterPro"/>
</dbReference>
<dbReference type="InterPro" id="IPR027417">
    <property type="entry name" value="P-loop_NTPase"/>
</dbReference>
<dbReference type="EMBL" id="BJXU01000129">
    <property type="protein sequence ID" value="GEN25196.1"/>
    <property type="molecule type" value="Genomic_DNA"/>
</dbReference>
<dbReference type="UniPathway" id="UPA00148">
    <property type="reaction ID" value="UER00236"/>
</dbReference>
<dbReference type="Proteomes" id="UP000321726">
    <property type="component" value="Unassembled WGS sequence"/>
</dbReference>